<dbReference type="RefSeq" id="XP_064669936.1">
    <property type="nucleotide sequence ID" value="XM_064817726.1"/>
</dbReference>
<protein>
    <submittedName>
        <fullName evidence="3">Uncharacterized protein</fullName>
    </submittedName>
</protein>
<sequence>MDSPSKRSAKRRADRDSRVGAASRSVENQRPTPPLSSPWVSGQRSNGTILFSDPETRLDGSPASTEARVAKCERRILDHNNLILNHDLKIASHEAHLAKHDTEIDSILSRLRSVEGRLRFDRESPARADDDIRKRVDELTGRFNSRDSYIRSEVRRHWKAVDEQVRVNERIDKLSKEITAQETRLEDCQKAVDKKLRTSHKIKKLSARIAQLESKLSDDKIVVLSATPADAGGQAPLDIPWLAAQLSAGQTIV</sequence>
<reference evidence="3" key="2">
    <citation type="submission" date="2023-05" db="EMBL/GenBank/DDBJ databases">
        <authorList>
            <consortium name="Lawrence Berkeley National Laboratory"/>
            <person name="Steindorff A."/>
            <person name="Hensen N."/>
            <person name="Bonometti L."/>
            <person name="Westerberg I."/>
            <person name="Brannstrom I.O."/>
            <person name="Guillou S."/>
            <person name="Cros-Aarteil S."/>
            <person name="Calhoun S."/>
            <person name="Haridas S."/>
            <person name="Kuo A."/>
            <person name="Mondo S."/>
            <person name="Pangilinan J."/>
            <person name="Riley R."/>
            <person name="Labutti K."/>
            <person name="Andreopoulos B."/>
            <person name="Lipzen A."/>
            <person name="Chen C."/>
            <person name="Yanf M."/>
            <person name="Daum C."/>
            <person name="Ng V."/>
            <person name="Clum A."/>
            <person name="Ohm R."/>
            <person name="Martin F."/>
            <person name="Silar P."/>
            <person name="Natvig D."/>
            <person name="Lalanne C."/>
            <person name="Gautier V."/>
            <person name="Ament-Velasquez S.L."/>
            <person name="Kruys A."/>
            <person name="Hutchinson M.I."/>
            <person name="Powell A.J."/>
            <person name="Barry K."/>
            <person name="Miller A.N."/>
            <person name="Grigoriev I.V."/>
            <person name="Debuchy R."/>
            <person name="Gladieux P."/>
            <person name="Thoren M.H."/>
            <person name="Johannesson H."/>
        </authorList>
    </citation>
    <scope>NUCLEOTIDE SEQUENCE</scope>
    <source>
        <strain evidence="3">CBS 508.74</strain>
    </source>
</reference>
<name>A0AAN6TDS7_9PEZI</name>
<evidence type="ECO:0000256" key="1">
    <source>
        <dbReference type="SAM" id="Coils"/>
    </source>
</evidence>
<dbReference type="GeneID" id="89941851"/>
<evidence type="ECO:0000256" key="2">
    <source>
        <dbReference type="SAM" id="MobiDB-lite"/>
    </source>
</evidence>
<dbReference type="Gene3D" id="3.90.20.10">
    <property type="match status" value="1"/>
</dbReference>
<evidence type="ECO:0000313" key="3">
    <source>
        <dbReference type="EMBL" id="KAK4112366.1"/>
    </source>
</evidence>
<dbReference type="Proteomes" id="UP001302812">
    <property type="component" value="Unassembled WGS sequence"/>
</dbReference>
<feature type="region of interest" description="Disordered" evidence="2">
    <location>
        <begin position="1"/>
        <end position="64"/>
    </location>
</feature>
<organism evidence="3 4">
    <name type="scientific">Canariomyces notabilis</name>
    <dbReference type="NCBI Taxonomy" id="2074819"/>
    <lineage>
        <taxon>Eukaryota</taxon>
        <taxon>Fungi</taxon>
        <taxon>Dikarya</taxon>
        <taxon>Ascomycota</taxon>
        <taxon>Pezizomycotina</taxon>
        <taxon>Sordariomycetes</taxon>
        <taxon>Sordariomycetidae</taxon>
        <taxon>Sordariales</taxon>
        <taxon>Chaetomiaceae</taxon>
        <taxon>Canariomyces</taxon>
    </lineage>
</organism>
<reference evidence="3" key="1">
    <citation type="journal article" date="2023" name="Mol. Phylogenet. Evol.">
        <title>Genome-scale phylogeny and comparative genomics of the fungal order Sordariales.</title>
        <authorList>
            <person name="Hensen N."/>
            <person name="Bonometti L."/>
            <person name="Westerberg I."/>
            <person name="Brannstrom I.O."/>
            <person name="Guillou S."/>
            <person name="Cros-Aarteil S."/>
            <person name="Calhoun S."/>
            <person name="Haridas S."/>
            <person name="Kuo A."/>
            <person name="Mondo S."/>
            <person name="Pangilinan J."/>
            <person name="Riley R."/>
            <person name="LaButti K."/>
            <person name="Andreopoulos B."/>
            <person name="Lipzen A."/>
            <person name="Chen C."/>
            <person name="Yan M."/>
            <person name="Daum C."/>
            <person name="Ng V."/>
            <person name="Clum A."/>
            <person name="Steindorff A."/>
            <person name="Ohm R.A."/>
            <person name="Martin F."/>
            <person name="Silar P."/>
            <person name="Natvig D.O."/>
            <person name="Lalanne C."/>
            <person name="Gautier V."/>
            <person name="Ament-Velasquez S.L."/>
            <person name="Kruys A."/>
            <person name="Hutchinson M.I."/>
            <person name="Powell A.J."/>
            <person name="Barry K."/>
            <person name="Miller A.N."/>
            <person name="Grigoriev I.V."/>
            <person name="Debuchy R."/>
            <person name="Gladieux P."/>
            <person name="Hiltunen Thoren M."/>
            <person name="Johannesson H."/>
        </authorList>
    </citation>
    <scope>NUCLEOTIDE SEQUENCE</scope>
    <source>
        <strain evidence="3">CBS 508.74</strain>
    </source>
</reference>
<gene>
    <name evidence="3" type="ORF">N656DRAFT_798171</name>
</gene>
<comment type="caution">
    <text evidence="3">The sequence shown here is derived from an EMBL/GenBank/DDBJ whole genome shotgun (WGS) entry which is preliminary data.</text>
</comment>
<dbReference type="EMBL" id="MU853342">
    <property type="protein sequence ID" value="KAK4112366.1"/>
    <property type="molecule type" value="Genomic_DNA"/>
</dbReference>
<evidence type="ECO:0000313" key="4">
    <source>
        <dbReference type="Proteomes" id="UP001302812"/>
    </source>
</evidence>
<proteinExistence type="predicted"/>
<dbReference type="AlphaFoldDB" id="A0AAN6TDS7"/>
<keyword evidence="4" id="KW-1185">Reference proteome</keyword>
<accession>A0AAN6TDS7</accession>
<keyword evidence="1" id="KW-0175">Coiled coil</keyword>
<feature type="compositionally biased region" description="Polar residues" evidence="2">
    <location>
        <begin position="38"/>
        <end position="49"/>
    </location>
</feature>
<feature type="coiled-coil region" evidence="1">
    <location>
        <begin position="171"/>
        <end position="222"/>
    </location>
</feature>